<evidence type="ECO:0000313" key="2">
    <source>
        <dbReference type="Proteomes" id="UP000265520"/>
    </source>
</evidence>
<accession>A0A392SJN9</accession>
<dbReference type="Proteomes" id="UP000265520">
    <property type="component" value="Unassembled WGS sequence"/>
</dbReference>
<dbReference type="AlphaFoldDB" id="A0A392SJN9"/>
<proteinExistence type="predicted"/>
<evidence type="ECO:0000313" key="1">
    <source>
        <dbReference type="EMBL" id="MCI48140.1"/>
    </source>
</evidence>
<dbReference type="EMBL" id="LXQA010382238">
    <property type="protein sequence ID" value="MCI48140.1"/>
    <property type="molecule type" value="Genomic_DNA"/>
</dbReference>
<comment type="caution">
    <text evidence="1">The sequence shown here is derived from an EMBL/GenBank/DDBJ whole genome shotgun (WGS) entry which is preliminary data.</text>
</comment>
<sequence length="35" mass="3647">DDCDAAAVRHCCVKQKEEIKNAEVGMDGEVVAAAA</sequence>
<protein>
    <submittedName>
        <fullName evidence="1">Uncharacterized protein</fullName>
    </submittedName>
</protein>
<feature type="non-terminal residue" evidence="1">
    <location>
        <position position="1"/>
    </location>
</feature>
<name>A0A392SJN9_9FABA</name>
<organism evidence="1 2">
    <name type="scientific">Trifolium medium</name>
    <dbReference type="NCBI Taxonomy" id="97028"/>
    <lineage>
        <taxon>Eukaryota</taxon>
        <taxon>Viridiplantae</taxon>
        <taxon>Streptophyta</taxon>
        <taxon>Embryophyta</taxon>
        <taxon>Tracheophyta</taxon>
        <taxon>Spermatophyta</taxon>
        <taxon>Magnoliopsida</taxon>
        <taxon>eudicotyledons</taxon>
        <taxon>Gunneridae</taxon>
        <taxon>Pentapetalae</taxon>
        <taxon>rosids</taxon>
        <taxon>fabids</taxon>
        <taxon>Fabales</taxon>
        <taxon>Fabaceae</taxon>
        <taxon>Papilionoideae</taxon>
        <taxon>50 kb inversion clade</taxon>
        <taxon>NPAAA clade</taxon>
        <taxon>Hologalegina</taxon>
        <taxon>IRL clade</taxon>
        <taxon>Trifolieae</taxon>
        <taxon>Trifolium</taxon>
    </lineage>
</organism>
<reference evidence="1 2" key="1">
    <citation type="journal article" date="2018" name="Front. Plant Sci.">
        <title>Red Clover (Trifolium pratense) and Zigzag Clover (T. medium) - A Picture of Genomic Similarities and Differences.</title>
        <authorList>
            <person name="Dluhosova J."/>
            <person name="Istvanek J."/>
            <person name="Nedelnik J."/>
            <person name="Repkova J."/>
        </authorList>
    </citation>
    <scope>NUCLEOTIDE SEQUENCE [LARGE SCALE GENOMIC DNA]</scope>
    <source>
        <strain evidence="2">cv. 10/8</strain>
        <tissue evidence="1">Leaf</tissue>
    </source>
</reference>
<keyword evidence="2" id="KW-1185">Reference proteome</keyword>